<keyword evidence="15" id="KW-0812">Transmembrane</keyword>
<dbReference type="GO" id="GO:0005930">
    <property type="term" value="C:axoneme"/>
    <property type="evidence" value="ECO:0007669"/>
    <property type="project" value="UniProtKB-SubCell"/>
</dbReference>
<comment type="subcellular location">
    <subcellularLocation>
        <location evidence="1">Cytoplasm</location>
        <location evidence="1">Cytoskeleton</location>
        <location evidence="1">Cilium axoneme</location>
    </subcellularLocation>
</comment>
<evidence type="ECO:0000256" key="14">
    <source>
        <dbReference type="SAM" id="MobiDB-lite"/>
    </source>
</evidence>
<evidence type="ECO:0000256" key="12">
    <source>
        <dbReference type="ARBA" id="ARBA00023273"/>
    </source>
</evidence>
<feature type="domain" description="Dynein heavy chain coiled coil stalk" evidence="17">
    <location>
        <begin position="471"/>
        <end position="800"/>
    </location>
</feature>
<dbReference type="Gene3D" id="1.10.8.1220">
    <property type="match status" value="1"/>
</dbReference>
<feature type="domain" description="Dynein heavy chain AAA lid" evidence="21">
    <location>
        <begin position="1473"/>
        <end position="1610"/>
    </location>
</feature>
<dbReference type="Proteomes" id="UP000007879">
    <property type="component" value="Unassembled WGS sequence"/>
</dbReference>
<feature type="domain" description="Dynein heavy chain 3 AAA+ lid" evidence="20">
    <location>
        <begin position="50"/>
        <end position="139"/>
    </location>
</feature>
<comment type="similarity">
    <text evidence="2">Belongs to the dynein heavy chain family.</text>
</comment>
<dbReference type="InterPro" id="IPR041228">
    <property type="entry name" value="Dynein_C"/>
</dbReference>
<dbReference type="GO" id="GO:0051959">
    <property type="term" value="F:dynein light intermediate chain binding"/>
    <property type="evidence" value="ECO:0007669"/>
    <property type="project" value="InterPro"/>
</dbReference>
<dbReference type="FunFam" id="1.10.8.1220:FF:000001">
    <property type="entry name" value="Dynein axonemal heavy chain 5"/>
    <property type="match status" value="1"/>
</dbReference>
<dbReference type="Gene3D" id="3.10.490.20">
    <property type="match status" value="1"/>
</dbReference>
<dbReference type="InterPro" id="IPR043160">
    <property type="entry name" value="Dynein_C_barrel"/>
</dbReference>
<dbReference type="InterPro" id="IPR024317">
    <property type="entry name" value="Dynein_heavy_chain_D4_dom"/>
</dbReference>
<protein>
    <recommendedName>
        <fullName evidence="25">AAA+ ATPase domain-containing protein</fullName>
    </recommendedName>
</protein>
<name>A0AAN0IMY6_AMPQE</name>
<dbReference type="GO" id="GO:0005874">
    <property type="term" value="C:microtubule"/>
    <property type="evidence" value="ECO:0007669"/>
    <property type="project" value="UniProtKB-KW"/>
</dbReference>
<dbReference type="Pfam" id="PF18198">
    <property type="entry name" value="AAA_lid_11"/>
    <property type="match status" value="1"/>
</dbReference>
<dbReference type="Pfam" id="PF18199">
    <property type="entry name" value="Dynein_C"/>
    <property type="match status" value="1"/>
</dbReference>
<keyword evidence="10" id="KW-0505">Motor protein</keyword>
<dbReference type="GO" id="GO:0030286">
    <property type="term" value="C:dynein complex"/>
    <property type="evidence" value="ECO:0007669"/>
    <property type="project" value="UniProtKB-KW"/>
</dbReference>
<feature type="transmembrane region" description="Helical" evidence="15">
    <location>
        <begin position="12"/>
        <end position="36"/>
    </location>
</feature>
<evidence type="ECO:0000259" key="17">
    <source>
        <dbReference type="Pfam" id="PF12777"/>
    </source>
</evidence>
<feature type="domain" description="Dynein heavy chain region D6 P-loop" evidence="16">
    <location>
        <begin position="1326"/>
        <end position="1441"/>
    </location>
</feature>
<evidence type="ECO:0000256" key="9">
    <source>
        <dbReference type="ARBA" id="ARBA00023069"/>
    </source>
</evidence>
<evidence type="ECO:0000256" key="11">
    <source>
        <dbReference type="ARBA" id="ARBA00023212"/>
    </source>
</evidence>
<dbReference type="InterPro" id="IPR004273">
    <property type="entry name" value="Dynein_heavy_D6_P-loop"/>
</dbReference>
<evidence type="ECO:0000256" key="4">
    <source>
        <dbReference type="ARBA" id="ARBA00022701"/>
    </source>
</evidence>
<dbReference type="GO" id="GO:0008569">
    <property type="term" value="F:minus-end-directed microtubule motor activity"/>
    <property type="evidence" value="ECO:0007669"/>
    <property type="project" value="InterPro"/>
</dbReference>
<dbReference type="SUPFAM" id="SSF52540">
    <property type="entry name" value="P-loop containing nucleoside triphosphate hydrolases"/>
    <property type="match status" value="1"/>
</dbReference>
<dbReference type="InterPro" id="IPR024743">
    <property type="entry name" value="Dynein_HC_stalk"/>
</dbReference>
<dbReference type="RefSeq" id="XP_011404792.2">
    <property type="nucleotide sequence ID" value="XM_011406490.2"/>
</dbReference>
<keyword evidence="5" id="KW-0547">Nucleotide-binding</keyword>
<dbReference type="EnsemblMetazoa" id="XM_011406490.2">
    <property type="protein sequence ID" value="XP_011404792.2"/>
    <property type="gene ID" value="LOC100637673"/>
</dbReference>
<keyword evidence="24" id="KW-1185">Reference proteome</keyword>
<sequence>MLGGFLLHVSCLFICILIVTNFIIIFLQAITVGFFAEFPQPVKDAAEAIVNASVEIYGRMSTDLLPTPAKSHYIFNLRDLSKCIQGVLQADPGVIREHDHIFRLFCHECQRVFHDRLIDKTDKKYFYGILSEMSSKYFSKDVSADKFEESPILFGDFLKIGASPTDRVYEELVNTNKVISVLEEYLDDFNLNSSKEMKLVFFLDAVQHVSRIARMVRQPRGNALLVGVGGTGKQSLTRLASHMCGYKCFQIELTRGYNYEAFHDDLKKLYDMAGVKGENTVFLFTDTQIVIEEFLEDINNMLNSGEVPNLFAADEYEQILQMTRPKAKDAGISEQDRDGIFSYFINLVQNKLHIVLCMSPVGDAFRSRCRMFPSLVNCCTIDWFTEWPQEALLSVAETFFENVDLGDDAMKNKVSEMCVEIHTSVSSMAEVFYNELRRRYYTTPTSYLELINLYLSMLQTKKKQLTAARDRIATGLKKILETNELVANMQIELKELEPELQKKSVETQELMERLEVDQAKANEVRVVVKSEEAIAKTKADETEAIANDAQKDLDEALPALESANKALNALDKKDISEIRVFTKPPDLVNTVMESICILFNSPPNWPSAKQLLGDSSLMKKMIEYDKDNIPDSTLKRLKKYVDDPQFEPDIVEKTSKACKSMCMWVRAMDKYSKVFRTVEPKRERLKVARGELNKMMSELKEKQAALGEVEAKIAQLQASYEKSVAEKEELTKNIRQTQARLQRASKLTTGLADEQIRWSESVKKLDEEVNNVVGNVFVAAACVAYYGAFTSLYREKLMLKWIERCKELEIPVSDDLSLISVLADPYEIRQWNSNGLPRDSVSTENAILVTRGRRWPLMIDPQEQANRWIRNTENKNGLKVIKLTDPNYLRTLENAIRIGTPVLVEEVEEHLDPSLEPILLKQTFIQGGRLLIRLGDSDIDYDKNFRFYMTTKMANPHYLPEICIKVTIINFTVTKSGLEDQLLSDVVRLERPDLEKQRNELIVNINSAKNELKKIEDTILKLLFESEGNILDDEKLIETLAASKRTSAQISKRLAEAEQTEIQISTAREKYRTVATRGSVMYFVVAMMADVDPMYQFSLKYFSNLFNLCIENSEPSSDLQVRLDTLLRNTTSSIYTNVARGLFEQHKIVFSFMLCIDIMRQAGLITDTEWNFFLRGSAGIDKEYPEKPDVPWLSLSQWKTCCQMEEVLPSFKGLCTDIITTPVHCTVGRLEVHANPPDWDGYTELNPPPPPSPPPESDGGEQEALPTLIGHWDKRLTSFQKLIMTKSFKEEKVVFAIVDFVAENLGKSFVESPSIDLSILFGDMSSTTPLVFILSQGSDPMSNFLRFAKEKGYMERIHAISLGQGQGPIAEKMINSAKSNGDWVFLQNCHLAASWMLSMENIIKNFTSPDAYVNDDFRLFLSSMPTSSFPVSVLQNAVKVTNEPPKGLRANMKRAFTEIQPSFFEENEQGITWRKLIFGLCFFHAIILERKKFGPLGWNIKYEFTDSDRGCALDNLKMFLEDGDIPWDALTFITGEITYGGRVTDAWDQRCLRTVLKRFFSPKTLEGQYKYSMSGNYYSPEADSIKVYRDFIDALPYDDDPEVFGMHENANIAFQTQETFTLVTTVLDVQPRMASSGGGKTNDEIVYDLAENILQRIMDTLDLDKAEPSLFATNESGQISSLSTVLSQEVDRFNNLIRVIKSSLKSIQKAIKGLVVMSEELERVYTSFLNNQVPGLWATAAYPSLKPLSSWVKDLVLRLNFIERWILIGSPKSYWMSGFFFPQGFLTGALQNHARNYNLPIDELSFKFTILPHYLDQEAFYAACQKGEEEKLVENLESPEDGVLIHGLFMEAMKWDDDSMQIIDSVPGEMNPCLPVTHMEPRRNHTIDPSDYTAPLYKTGARAGVLSTTGHSTNFVVAFQLPSSKPQDYWISMGSALLCQLSE</sequence>
<feature type="domain" description="Dynein heavy chain ATP-binding dynein motor region" evidence="19">
    <location>
        <begin position="829"/>
        <end position="1050"/>
    </location>
</feature>
<dbReference type="GO" id="GO:0045505">
    <property type="term" value="F:dynein intermediate chain binding"/>
    <property type="evidence" value="ECO:0007669"/>
    <property type="project" value="InterPro"/>
</dbReference>
<dbReference type="Gene3D" id="3.40.50.300">
    <property type="entry name" value="P-loop containing nucleotide triphosphate hydrolases"/>
    <property type="match status" value="3"/>
</dbReference>
<evidence type="ECO:0000313" key="23">
    <source>
        <dbReference type="EnsemblMetazoa" id="XP_011404792.2"/>
    </source>
</evidence>
<dbReference type="InterPro" id="IPR035706">
    <property type="entry name" value="AAA_9"/>
</dbReference>
<evidence type="ECO:0000256" key="8">
    <source>
        <dbReference type="ARBA" id="ARBA00023054"/>
    </source>
</evidence>
<dbReference type="FunFam" id="1.20.920.20:FF:000006">
    <property type="entry name" value="Dynein, axonemal, heavy chain 6"/>
    <property type="match status" value="1"/>
</dbReference>
<dbReference type="FunFam" id="3.10.490.20:FF:000005">
    <property type="entry name" value="Dynein axonemal heavy chain 6"/>
    <property type="match status" value="1"/>
</dbReference>
<feature type="coiled-coil region" evidence="13">
    <location>
        <begin position="991"/>
        <end position="1060"/>
    </location>
</feature>
<dbReference type="Pfam" id="PF17857">
    <property type="entry name" value="AAA_lid_1"/>
    <property type="match status" value="1"/>
</dbReference>
<evidence type="ECO:0000256" key="3">
    <source>
        <dbReference type="ARBA" id="ARBA00022490"/>
    </source>
</evidence>
<evidence type="ECO:0000256" key="10">
    <source>
        <dbReference type="ARBA" id="ARBA00023175"/>
    </source>
</evidence>
<evidence type="ECO:0008006" key="25">
    <source>
        <dbReference type="Google" id="ProtNLM"/>
    </source>
</evidence>
<keyword evidence="11" id="KW-0206">Cytoskeleton</keyword>
<dbReference type="InterPro" id="IPR027417">
    <property type="entry name" value="P-loop_NTPase"/>
</dbReference>
<dbReference type="GO" id="GO:0005524">
    <property type="term" value="F:ATP binding"/>
    <property type="evidence" value="ECO:0007669"/>
    <property type="project" value="UniProtKB-KW"/>
</dbReference>
<dbReference type="Pfam" id="PF03028">
    <property type="entry name" value="Dynein_heavy"/>
    <property type="match status" value="1"/>
</dbReference>
<dbReference type="GO" id="GO:0007018">
    <property type="term" value="P:microtubule-based movement"/>
    <property type="evidence" value="ECO:0007669"/>
    <property type="project" value="InterPro"/>
</dbReference>
<keyword evidence="6" id="KW-0067">ATP-binding</keyword>
<keyword evidence="4" id="KW-0493">Microtubule</keyword>
<proteinExistence type="inferred from homology"/>
<evidence type="ECO:0000259" key="21">
    <source>
        <dbReference type="Pfam" id="PF18198"/>
    </source>
</evidence>
<reference evidence="23" key="2">
    <citation type="submission" date="2024-06" db="UniProtKB">
        <authorList>
            <consortium name="EnsemblMetazoa"/>
        </authorList>
    </citation>
    <scope>IDENTIFICATION</scope>
</reference>
<keyword evidence="9" id="KW-0969">Cilium</keyword>
<feature type="coiled-coil region" evidence="13">
    <location>
        <begin position="682"/>
        <end position="747"/>
    </location>
</feature>
<dbReference type="FunFam" id="1.20.920.30:FF:000005">
    <property type="entry name" value="Dynein, axonemal, heavy chain 2"/>
    <property type="match status" value="1"/>
</dbReference>
<feature type="compositionally biased region" description="Pro residues" evidence="14">
    <location>
        <begin position="1246"/>
        <end position="1256"/>
    </location>
</feature>
<feature type="domain" description="Dynein heavy chain AAA module D4" evidence="18">
    <location>
        <begin position="197"/>
        <end position="456"/>
    </location>
</feature>
<evidence type="ECO:0000259" key="20">
    <source>
        <dbReference type="Pfam" id="PF17857"/>
    </source>
</evidence>
<dbReference type="Gene3D" id="6.10.140.1060">
    <property type="match status" value="1"/>
</dbReference>
<evidence type="ECO:0000259" key="16">
    <source>
        <dbReference type="Pfam" id="PF03028"/>
    </source>
</evidence>
<dbReference type="GeneID" id="100637673"/>
<dbReference type="InterPro" id="IPR042219">
    <property type="entry name" value="AAA_lid_11_sf"/>
</dbReference>
<keyword evidence="12" id="KW-0966">Cell projection</keyword>
<dbReference type="Pfam" id="PF12777">
    <property type="entry name" value="MT"/>
    <property type="match status" value="1"/>
</dbReference>
<evidence type="ECO:0000256" key="13">
    <source>
        <dbReference type="SAM" id="Coils"/>
    </source>
</evidence>
<keyword evidence="3" id="KW-0963">Cytoplasm</keyword>
<dbReference type="FunFam" id="1.10.8.720:FF:000007">
    <property type="entry name" value="Dynein axonemal heavy chain 6"/>
    <property type="match status" value="1"/>
</dbReference>
<keyword evidence="15" id="KW-1133">Transmembrane helix</keyword>
<dbReference type="KEGG" id="aqu:100637673"/>
<dbReference type="Pfam" id="PF12781">
    <property type="entry name" value="AAA_9"/>
    <property type="match status" value="1"/>
</dbReference>
<dbReference type="Gene3D" id="1.20.920.20">
    <property type="match status" value="1"/>
</dbReference>
<dbReference type="FunFam" id="3.40.50.300:FF:000223">
    <property type="entry name" value="Dynein heavy chain 3, axonemal"/>
    <property type="match status" value="1"/>
</dbReference>
<evidence type="ECO:0000256" key="1">
    <source>
        <dbReference type="ARBA" id="ARBA00004430"/>
    </source>
</evidence>
<dbReference type="PANTHER" id="PTHR22878">
    <property type="entry name" value="DYNEIN HEAVY CHAIN 6, AXONEMAL-LIKE-RELATED"/>
    <property type="match status" value="1"/>
</dbReference>
<evidence type="ECO:0000256" key="2">
    <source>
        <dbReference type="ARBA" id="ARBA00008887"/>
    </source>
</evidence>
<dbReference type="Gene3D" id="1.20.920.30">
    <property type="match status" value="1"/>
</dbReference>
<dbReference type="Gene3D" id="1.10.8.720">
    <property type="entry name" value="Region D6 of dynein motor"/>
    <property type="match status" value="1"/>
</dbReference>
<dbReference type="Gene3D" id="1.20.1270.280">
    <property type="match status" value="1"/>
</dbReference>
<evidence type="ECO:0000259" key="19">
    <source>
        <dbReference type="Pfam" id="PF12781"/>
    </source>
</evidence>
<feature type="region of interest" description="Disordered" evidence="14">
    <location>
        <begin position="1238"/>
        <end position="1263"/>
    </location>
</feature>
<evidence type="ECO:0000313" key="24">
    <source>
        <dbReference type="Proteomes" id="UP000007879"/>
    </source>
</evidence>
<keyword evidence="7" id="KW-0243">Dynein</keyword>
<dbReference type="Pfam" id="PF12780">
    <property type="entry name" value="AAA_8"/>
    <property type="match status" value="1"/>
</dbReference>
<evidence type="ECO:0000256" key="15">
    <source>
        <dbReference type="SAM" id="Phobius"/>
    </source>
</evidence>
<organism evidence="23 24">
    <name type="scientific">Amphimedon queenslandica</name>
    <name type="common">Sponge</name>
    <dbReference type="NCBI Taxonomy" id="400682"/>
    <lineage>
        <taxon>Eukaryota</taxon>
        <taxon>Metazoa</taxon>
        <taxon>Porifera</taxon>
        <taxon>Demospongiae</taxon>
        <taxon>Heteroscleromorpha</taxon>
        <taxon>Haplosclerida</taxon>
        <taxon>Niphatidae</taxon>
        <taxon>Amphimedon</taxon>
    </lineage>
</organism>
<keyword evidence="15" id="KW-0472">Membrane</keyword>
<feature type="domain" description="Dynein heavy chain C-terminal" evidence="22">
    <location>
        <begin position="1616"/>
        <end position="1939"/>
    </location>
</feature>
<dbReference type="FunFam" id="3.40.50.300:FF:002141">
    <property type="entry name" value="Dynein heavy chain"/>
    <property type="match status" value="1"/>
</dbReference>
<evidence type="ECO:0000256" key="7">
    <source>
        <dbReference type="ARBA" id="ARBA00023017"/>
    </source>
</evidence>
<dbReference type="FunFam" id="3.40.50.300:FF:000362">
    <property type="entry name" value="Dynein, axonemal, heavy chain 6"/>
    <property type="match status" value="1"/>
</dbReference>
<dbReference type="InterPro" id="IPR041658">
    <property type="entry name" value="AAA_lid_11"/>
</dbReference>
<reference evidence="24" key="1">
    <citation type="journal article" date="2010" name="Nature">
        <title>The Amphimedon queenslandica genome and the evolution of animal complexity.</title>
        <authorList>
            <person name="Srivastava M."/>
            <person name="Simakov O."/>
            <person name="Chapman J."/>
            <person name="Fahey B."/>
            <person name="Gauthier M.E."/>
            <person name="Mitros T."/>
            <person name="Richards G.S."/>
            <person name="Conaco C."/>
            <person name="Dacre M."/>
            <person name="Hellsten U."/>
            <person name="Larroux C."/>
            <person name="Putnam N.H."/>
            <person name="Stanke M."/>
            <person name="Adamska M."/>
            <person name="Darling A."/>
            <person name="Degnan S.M."/>
            <person name="Oakley T.H."/>
            <person name="Plachetzki D.C."/>
            <person name="Zhai Y."/>
            <person name="Adamski M."/>
            <person name="Calcino A."/>
            <person name="Cummins S.F."/>
            <person name="Goodstein D.M."/>
            <person name="Harris C."/>
            <person name="Jackson D.J."/>
            <person name="Leys S.P."/>
            <person name="Shu S."/>
            <person name="Woodcroft B.J."/>
            <person name="Vervoort M."/>
            <person name="Kosik K.S."/>
            <person name="Manning G."/>
            <person name="Degnan B.M."/>
            <person name="Rokhsar D.S."/>
        </authorList>
    </citation>
    <scope>NUCLEOTIDE SEQUENCE [LARGE SCALE GENOMIC DNA]</scope>
</reference>
<keyword evidence="8 13" id="KW-0175">Coiled coil</keyword>
<evidence type="ECO:0000259" key="18">
    <source>
        <dbReference type="Pfam" id="PF12780"/>
    </source>
</evidence>
<dbReference type="PANTHER" id="PTHR22878:SF68">
    <property type="entry name" value="DYNEIN HEAVY CHAIN 6, AXONEMAL-LIKE"/>
    <property type="match status" value="1"/>
</dbReference>
<evidence type="ECO:0000259" key="22">
    <source>
        <dbReference type="Pfam" id="PF18199"/>
    </source>
</evidence>
<accession>A0AAN0IMY6</accession>
<dbReference type="InterPro" id="IPR041589">
    <property type="entry name" value="DNAH3_AAA_lid_1"/>
</dbReference>
<evidence type="ECO:0000256" key="5">
    <source>
        <dbReference type="ARBA" id="ARBA00022741"/>
    </source>
</evidence>
<dbReference type="InterPro" id="IPR026983">
    <property type="entry name" value="DHC"/>
</dbReference>
<dbReference type="FunFam" id="1.20.1270.280:FF:000009">
    <property type="entry name" value="Dynein, axonemal, heavy chain 6"/>
    <property type="match status" value="1"/>
</dbReference>
<evidence type="ECO:0000256" key="6">
    <source>
        <dbReference type="ARBA" id="ARBA00022840"/>
    </source>
</evidence>